<dbReference type="EMBL" id="JAKGUD010000006">
    <property type="protein sequence ID" value="MCF4142608.1"/>
    <property type="molecule type" value="Genomic_DNA"/>
</dbReference>
<gene>
    <name evidence="2" type="ORF">L2W38_07245</name>
</gene>
<feature type="signal peptide" evidence="1">
    <location>
        <begin position="1"/>
        <end position="25"/>
    </location>
</feature>
<organism evidence="2 3">
    <name type="scientific">Dethiosulfovibrio marinus</name>
    <dbReference type="NCBI Taxonomy" id="133532"/>
    <lineage>
        <taxon>Bacteria</taxon>
        <taxon>Thermotogati</taxon>
        <taxon>Synergistota</taxon>
        <taxon>Synergistia</taxon>
        <taxon>Synergistales</taxon>
        <taxon>Dethiosulfovibrionaceae</taxon>
        <taxon>Dethiosulfovibrio</taxon>
    </lineage>
</organism>
<comment type="caution">
    <text evidence="2">The sequence shown here is derived from an EMBL/GenBank/DDBJ whole genome shotgun (WGS) entry which is preliminary data.</text>
</comment>
<dbReference type="Proteomes" id="UP001200430">
    <property type="component" value="Unassembled WGS sequence"/>
</dbReference>
<protein>
    <submittedName>
        <fullName evidence="2">Uncharacterized protein</fullName>
    </submittedName>
</protein>
<proteinExistence type="predicted"/>
<reference evidence="2 3" key="1">
    <citation type="submission" date="2022-01" db="EMBL/GenBank/DDBJ databases">
        <title>Dethiosulfovibrio faecalis sp. nov., a novel proteolytic, non-sulfur-reducing bacterium isolated from a marine aquaculture solid waste bioreactor.</title>
        <authorList>
            <person name="Grabowski S."/>
            <person name="Apolinario E."/>
            <person name="Schneider N."/>
            <person name="Marshall C.W."/>
            <person name="Sowers K.R."/>
        </authorList>
    </citation>
    <scope>NUCLEOTIDE SEQUENCE [LARGE SCALE GENOMIC DNA]</scope>
    <source>
        <strain evidence="2 3">DSM 12537</strain>
    </source>
</reference>
<evidence type="ECO:0000256" key="1">
    <source>
        <dbReference type="SAM" id="SignalP"/>
    </source>
</evidence>
<name>A0ABS9ES09_9BACT</name>
<accession>A0ABS9ES09</accession>
<dbReference type="RefSeq" id="WP_236099330.1">
    <property type="nucleotide sequence ID" value="NZ_JAKGUD010000006.1"/>
</dbReference>
<feature type="chain" id="PRO_5047136248" evidence="1">
    <location>
        <begin position="26"/>
        <end position="163"/>
    </location>
</feature>
<sequence length="163" mass="17988">MRRCMNIVVLTCVLSSLVLPVGAEAMISGSAVDRFDLYRTRNWVYNVIGRPDSIEWNDNFGTNLEIYRVSNSREIESVFVGYGGDGQVHIMAQLYRPGTTSVGRLCADIEGKGGRHVSSSWNTTAYAVTHLATGRTAYAAVENNRDVGPVLMVLSQEAWNILQ</sequence>
<evidence type="ECO:0000313" key="2">
    <source>
        <dbReference type="EMBL" id="MCF4142608.1"/>
    </source>
</evidence>
<keyword evidence="1" id="KW-0732">Signal</keyword>
<evidence type="ECO:0000313" key="3">
    <source>
        <dbReference type="Proteomes" id="UP001200430"/>
    </source>
</evidence>
<keyword evidence="3" id="KW-1185">Reference proteome</keyword>